<proteinExistence type="inferred from homology"/>
<dbReference type="CDD" id="cd02022">
    <property type="entry name" value="DPCK"/>
    <property type="match status" value="1"/>
</dbReference>
<evidence type="ECO:0000313" key="6">
    <source>
        <dbReference type="Proteomes" id="UP000004018"/>
    </source>
</evidence>
<dbReference type="Pfam" id="PF01121">
    <property type="entry name" value="CoaE"/>
    <property type="match status" value="1"/>
</dbReference>
<dbReference type="InterPro" id="IPR001977">
    <property type="entry name" value="Depp_CoAkinase"/>
</dbReference>
<evidence type="ECO:0000256" key="2">
    <source>
        <dbReference type="ARBA" id="ARBA00022840"/>
    </source>
</evidence>
<sequence>MYKIGLTGGIATGKSTVVKMLRTYGAAIIDCDVLAREAVAPGSPGLARVAAVFGNEYVDETGALRREKLGKAVFAEAAKKQQLERILFPYIYEAIAVAVRQWEARGAAVAVLDMPLLFEVEYQKYVDEVWLVYVTPDIQLRRLMARNGYDRHTAEARIHAQLPIDDKKKAARVVIDNTGTLAATARQVVAQWRLLQARTAMFGRSV</sequence>
<keyword evidence="3" id="KW-0173">Coenzyme A biosynthesis</keyword>
<dbReference type="HAMAP" id="MF_00376">
    <property type="entry name" value="Dephospho_CoA_kinase"/>
    <property type="match status" value="1"/>
</dbReference>
<dbReference type="RefSeq" id="WP_007391119.1">
    <property type="nucleotide sequence ID" value="NZ_AFIJ01000029.1"/>
</dbReference>
<dbReference type="PANTHER" id="PTHR10695">
    <property type="entry name" value="DEPHOSPHO-COA KINASE-RELATED"/>
    <property type="match status" value="1"/>
</dbReference>
<comment type="caution">
    <text evidence="5">The sequence shown here is derived from an EMBL/GenBank/DDBJ whole genome shotgun (WGS) entry which is preliminary data.</text>
</comment>
<keyword evidence="3" id="KW-0963">Cytoplasm</keyword>
<gene>
    <name evidence="3 5" type="primary">coaE</name>
    <name evidence="5" type="ORF">HMPREF1039_0746</name>
</gene>
<dbReference type="GO" id="GO:0004140">
    <property type="term" value="F:dephospho-CoA kinase activity"/>
    <property type="evidence" value="ECO:0007669"/>
    <property type="project" value="UniProtKB-EC"/>
</dbReference>
<accession>A0ABN0CZL6</accession>
<evidence type="ECO:0000313" key="5">
    <source>
        <dbReference type="EMBL" id="EGL40256.1"/>
    </source>
</evidence>
<dbReference type="EC" id="2.7.1.24" evidence="3 4"/>
<comment type="subcellular location">
    <subcellularLocation>
        <location evidence="3">Cytoplasm</location>
    </subcellularLocation>
</comment>
<keyword evidence="1 3" id="KW-0547">Nucleotide-binding</keyword>
<name>A0ABN0CZL6_9FIRM</name>
<evidence type="ECO:0000256" key="3">
    <source>
        <dbReference type="HAMAP-Rule" id="MF_00376"/>
    </source>
</evidence>
<organism evidence="5 6">
    <name type="scientific">Megasphaera lornae</name>
    <dbReference type="NCBI Taxonomy" id="1000568"/>
    <lineage>
        <taxon>Bacteria</taxon>
        <taxon>Bacillati</taxon>
        <taxon>Bacillota</taxon>
        <taxon>Negativicutes</taxon>
        <taxon>Veillonellales</taxon>
        <taxon>Veillonellaceae</taxon>
        <taxon>Megasphaera</taxon>
    </lineage>
</organism>
<dbReference type="EMBL" id="AFIJ01000029">
    <property type="protein sequence ID" value="EGL40256.1"/>
    <property type="molecule type" value="Genomic_DNA"/>
</dbReference>
<comment type="pathway">
    <text evidence="3">Cofactor biosynthesis; coenzyme A biosynthesis; CoA from (R)-pantothenate: step 5/5.</text>
</comment>
<dbReference type="Gene3D" id="3.40.50.300">
    <property type="entry name" value="P-loop containing nucleotide triphosphate hydrolases"/>
    <property type="match status" value="1"/>
</dbReference>
<evidence type="ECO:0000256" key="1">
    <source>
        <dbReference type="ARBA" id="ARBA00022741"/>
    </source>
</evidence>
<dbReference type="NCBIfam" id="TIGR00152">
    <property type="entry name" value="dephospho-CoA kinase"/>
    <property type="match status" value="1"/>
</dbReference>
<dbReference type="PROSITE" id="PS51219">
    <property type="entry name" value="DPCK"/>
    <property type="match status" value="1"/>
</dbReference>
<dbReference type="InterPro" id="IPR027417">
    <property type="entry name" value="P-loop_NTPase"/>
</dbReference>
<evidence type="ECO:0000256" key="4">
    <source>
        <dbReference type="NCBIfam" id="TIGR00152"/>
    </source>
</evidence>
<keyword evidence="3 5" id="KW-0418">Kinase</keyword>
<keyword evidence="2 3" id="KW-0067">ATP-binding</keyword>
<keyword evidence="3 5" id="KW-0808">Transferase</keyword>
<reference evidence="5 6" key="1">
    <citation type="submission" date="2011-04" db="EMBL/GenBank/DDBJ databases">
        <authorList>
            <person name="Harkins D.M."/>
            <person name="Madupu R."/>
            <person name="Durkin A.S."/>
            <person name="Torralba M."/>
            <person name="Methe B."/>
            <person name="Sutton G.G."/>
            <person name="Nelson K.E."/>
        </authorList>
    </citation>
    <scope>NUCLEOTIDE SEQUENCE [LARGE SCALE GENOMIC DNA]</scope>
    <source>
        <strain evidence="5 6">UPII 199-6</strain>
    </source>
</reference>
<protein>
    <recommendedName>
        <fullName evidence="3 4">Dephospho-CoA kinase</fullName>
        <ecNumber evidence="3 4">2.7.1.24</ecNumber>
    </recommendedName>
    <alternativeName>
        <fullName evidence="3">Dephosphocoenzyme A kinase</fullName>
    </alternativeName>
</protein>
<dbReference type="PANTHER" id="PTHR10695:SF46">
    <property type="entry name" value="BIFUNCTIONAL COENZYME A SYNTHASE-RELATED"/>
    <property type="match status" value="1"/>
</dbReference>
<dbReference type="SUPFAM" id="SSF52540">
    <property type="entry name" value="P-loop containing nucleoside triphosphate hydrolases"/>
    <property type="match status" value="1"/>
</dbReference>
<keyword evidence="6" id="KW-1185">Reference proteome</keyword>
<dbReference type="Proteomes" id="UP000004018">
    <property type="component" value="Unassembled WGS sequence"/>
</dbReference>
<comment type="similarity">
    <text evidence="3">Belongs to the CoaE family.</text>
</comment>
<comment type="function">
    <text evidence="3">Catalyzes the phosphorylation of the 3'-hydroxyl group of dephosphocoenzyme A to form coenzyme A.</text>
</comment>
<feature type="binding site" evidence="3">
    <location>
        <begin position="11"/>
        <end position="16"/>
    </location>
    <ligand>
        <name>ATP</name>
        <dbReference type="ChEBI" id="CHEBI:30616"/>
    </ligand>
</feature>
<comment type="catalytic activity">
    <reaction evidence="3">
        <text>3'-dephospho-CoA + ATP = ADP + CoA + H(+)</text>
        <dbReference type="Rhea" id="RHEA:18245"/>
        <dbReference type="ChEBI" id="CHEBI:15378"/>
        <dbReference type="ChEBI" id="CHEBI:30616"/>
        <dbReference type="ChEBI" id="CHEBI:57287"/>
        <dbReference type="ChEBI" id="CHEBI:57328"/>
        <dbReference type="ChEBI" id="CHEBI:456216"/>
        <dbReference type="EC" id="2.7.1.24"/>
    </reaction>
</comment>